<proteinExistence type="predicted"/>
<dbReference type="Proteomes" id="UP000464780">
    <property type="component" value="Chromosome"/>
</dbReference>
<dbReference type="AlphaFoldDB" id="A0AB73USH8"/>
<name>A0AB73USH8_BACCE</name>
<evidence type="ECO:0000313" key="2">
    <source>
        <dbReference type="EMBL" id="QHV47264.1"/>
    </source>
</evidence>
<protein>
    <submittedName>
        <fullName evidence="2">DUF4158 domain-containing protein</fullName>
    </submittedName>
</protein>
<feature type="domain" description="DUF4158" evidence="1">
    <location>
        <begin position="2"/>
        <end position="95"/>
    </location>
</feature>
<evidence type="ECO:0000259" key="1">
    <source>
        <dbReference type="Pfam" id="PF13700"/>
    </source>
</evidence>
<sequence length="106" mass="12924">MEYFTFLPNEIRLIGNATGKTRLRFAVLLKFYQYQVRFPLQNQEIPEAIINYIVKQLKLKSEIFDQYNWSGRTLVFHRVQIRDFFGFREGTEKERLKWSKNKGTYY</sequence>
<accession>A0AB73USH8</accession>
<reference evidence="2 3" key="1">
    <citation type="submission" date="2018-03" db="EMBL/GenBank/DDBJ databases">
        <title>The complete genome of bacterial strain SGAir0260.</title>
        <authorList>
            <person name="Schuster S.C."/>
        </authorList>
    </citation>
    <scope>NUCLEOTIDE SEQUENCE [LARGE SCALE GENOMIC DNA]</scope>
    <source>
        <strain evidence="2 3">SGAir0260</strain>
    </source>
</reference>
<dbReference type="InterPro" id="IPR025296">
    <property type="entry name" value="DUF4158"/>
</dbReference>
<dbReference type="EMBL" id="CP028009">
    <property type="protein sequence ID" value="QHV47264.1"/>
    <property type="molecule type" value="Genomic_DNA"/>
</dbReference>
<gene>
    <name evidence="2" type="ORF">C1N66_00085</name>
</gene>
<dbReference type="Pfam" id="PF13700">
    <property type="entry name" value="DUF4158"/>
    <property type="match status" value="1"/>
</dbReference>
<evidence type="ECO:0000313" key="3">
    <source>
        <dbReference type="Proteomes" id="UP000464780"/>
    </source>
</evidence>
<organism evidence="2 3">
    <name type="scientific">Bacillus cereus</name>
    <dbReference type="NCBI Taxonomy" id="1396"/>
    <lineage>
        <taxon>Bacteria</taxon>
        <taxon>Bacillati</taxon>
        <taxon>Bacillota</taxon>
        <taxon>Bacilli</taxon>
        <taxon>Bacillales</taxon>
        <taxon>Bacillaceae</taxon>
        <taxon>Bacillus</taxon>
        <taxon>Bacillus cereus group</taxon>
    </lineage>
</organism>